<dbReference type="Proteomes" id="UP000011864">
    <property type="component" value="Chromosome"/>
</dbReference>
<dbReference type="GO" id="GO:0003677">
    <property type="term" value="F:DNA binding"/>
    <property type="evidence" value="ECO:0007669"/>
    <property type="project" value="InterPro"/>
</dbReference>
<dbReference type="KEGG" id="gps:C427_0635"/>
<dbReference type="OrthoDB" id="9801717at2"/>
<dbReference type="InterPro" id="IPR002104">
    <property type="entry name" value="Integrase_catalytic"/>
</dbReference>
<dbReference type="Pfam" id="PF00589">
    <property type="entry name" value="Phage_integrase"/>
    <property type="match status" value="1"/>
</dbReference>
<proteinExistence type="predicted"/>
<keyword evidence="1" id="KW-0233">DNA recombination</keyword>
<reference evidence="3 4" key="1">
    <citation type="journal article" date="2013" name="Genome Announc.">
        <title>Complete Genome Sequence of Glaciecola psychrophila Strain 170T.</title>
        <authorList>
            <person name="Yin J."/>
            <person name="Chen J."/>
            <person name="Liu G."/>
            <person name="Yu Y."/>
            <person name="Song L."/>
            <person name="Wang X."/>
            <person name="Qu X."/>
        </authorList>
    </citation>
    <scope>NUCLEOTIDE SEQUENCE [LARGE SCALE GENOMIC DNA]</scope>
    <source>
        <strain evidence="3 4">170</strain>
    </source>
</reference>
<protein>
    <submittedName>
        <fullName evidence="3">Integrase</fullName>
    </submittedName>
</protein>
<dbReference type="eggNOG" id="COG0582">
    <property type="taxonomic scope" value="Bacteria"/>
</dbReference>
<evidence type="ECO:0000259" key="2">
    <source>
        <dbReference type="PROSITE" id="PS51898"/>
    </source>
</evidence>
<evidence type="ECO:0000313" key="4">
    <source>
        <dbReference type="Proteomes" id="UP000011864"/>
    </source>
</evidence>
<dbReference type="InterPro" id="IPR013762">
    <property type="entry name" value="Integrase-like_cat_sf"/>
</dbReference>
<dbReference type="Gene3D" id="1.10.443.10">
    <property type="entry name" value="Intergrase catalytic core"/>
    <property type="match status" value="1"/>
</dbReference>
<feature type="domain" description="Tyr recombinase" evidence="2">
    <location>
        <begin position="13"/>
        <end position="208"/>
    </location>
</feature>
<dbReference type="HOGENOM" id="CLU_1319902_0_0_6"/>
<dbReference type="InterPro" id="IPR011010">
    <property type="entry name" value="DNA_brk_join_enz"/>
</dbReference>
<sequence length="208" mass="24038">MKLNFVRSQRQQKLPVVLTVDEVKHLLKQISAGYYLPASLLYGSGLRLMEATRLRVKDIDFDYHCVRVWNGKGGKHRVVTLASELENPIHSQIVKVKQYLQLDLNNTQFAGVWMPHALQLKYPSANKSLNWQYLFPSAKLSIDPESQKLRRHHINEKQIQRNITFAAGKACIEKHVTPHTSHLAPFICHPPLTIRRRHPHCTRSTRPC</sequence>
<dbReference type="PROSITE" id="PS51898">
    <property type="entry name" value="TYR_RECOMBINASE"/>
    <property type="match status" value="1"/>
</dbReference>
<name>K7A2N6_9ALTE</name>
<keyword evidence="4" id="KW-1185">Reference proteome</keyword>
<dbReference type="EMBL" id="CP003837">
    <property type="protein sequence ID" value="AGH42745.1"/>
    <property type="molecule type" value="Genomic_DNA"/>
</dbReference>
<dbReference type="PATRIC" id="fig|1129794.4.peg.630"/>
<dbReference type="GO" id="GO:0015074">
    <property type="term" value="P:DNA integration"/>
    <property type="evidence" value="ECO:0007669"/>
    <property type="project" value="InterPro"/>
</dbReference>
<accession>K7A2N6</accession>
<evidence type="ECO:0000313" key="3">
    <source>
        <dbReference type="EMBL" id="AGH42745.1"/>
    </source>
</evidence>
<dbReference type="GO" id="GO:0006310">
    <property type="term" value="P:DNA recombination"/>
    <property type="evidence" value="ECO:0007669"/>
    <property type="project" value="UniProtKB-KW"/>
</dbReference>
<gene>
    <name evidence="3" type="primary">int</name>
    <name evidence="3" type="ORF">C427_0635</name>
</gene>
<dbReference type="STRING" id="1129794.C427_0635"/>
<dbReference type="SUPFAM" id="SSF56349">
    <property type="entry name" value="DNA breaking-rejoining enzymes"/>
    <property type="match status" value="1"/>
</dbReference>
<evidence type="ECO:0000256" key="1">
    <source>
        <dbReference type="ARBA" id="ARBA00023172"/>
    </source>
</evidence>
<organism evidence="3 4">
    <name type="scientific">Paraglaciecola psychrophila 170</name>
    <dbReference type="NCBI Taxonomy" id="1129794"/>
    <lineage>
        <taxon>Bacteria</taxon>
        <taxon>Pseudomonadati</taxon>
        <taxon>Pseudomonadota</taxon>
        <taxon>Gammaproteobacteria</taxon>
        <taxon>Alteromonadales</taxon>
        <taxon>Alteromonadaceae</taxon>
        <taxon>Paraglaciecola</taxon>
    </lineage>
</organism>
<dbReference type="AlphaFoldDB" id="K7A2N6"/>